<comment type="caution">
    <text evidence="1">The sequence shown here is derived from an EMBL/GenBank/DDBJ whole genome shotgun (WGS) entry which is preliminary data.</text>
</comment>
<dbReference type="AlphaFoldDB" id="A0A4Q7AS94"/>
<accession>A0A4Q7AS94</accession>
<gene>
    <name evidence="1" type="ORF">EXE25_11880</name>
</gene>
<sequence>MKISIDHVGVSQDLQSKFSNFENAIQPFSGLSFGRGKTVLRNVQYYTFAEISVVLPIEVIEKNRNTRWQAKAKL</sequence>
<evidence type="ECO:0000313" key="2">
    <source>
        <dbReference type="Proteomes" id="UP000293483"/>
    </source>
</evidence>
<protein>
    <submittedName>
        <fullName evidence="1">Toxin-antitoxin system, toxin component, PIN family protein</fullName>
    </submittedName>
</protein>
<name>A0A4Q7AS94_9GAMM</name>
<proteinExistence type="predicted"/>
<reference evidence="1 2" key="1">
    <citation type="submission" date="2019-02" db="EMBL/GenBank/DDBJ databases">
        <title>The Batch Genome Submission of Acinetobacter spp. strains.</title>
        <authorList>
            <person name="Qin J."/>
            <person name="Hu Y."/>
            <person name="Ye H."/>
            <person name="Wei L."/>
            <person name="Feng Y."/>
            <person name="Zong Z."/>
        </authorList>
    </citation>
    <scope>NUCLEOTIDE SEQUENCE [LARGE SCALE GENOMIC DNA]</scope>
    <source>
        <strain evidence="1 2">WCHABo060081</strain>
    </source>
</reference>
<organism evidence="1 2">
    <name type="scientific">Acinetobacter bouvetii</name>
    <dbReference type="NCBI Taxonomy" id="202951"/>
    <lineage>
        <taxon>Bacteria</taxon>
        <taxon>Pseudomonadati</taxon>
        <taxon>Pseudomonadota</taxon>
        <taxon>Gammaproteobacteria</taxon>
        <taxon>Moraxellales</taxon>
        <taxon>Moraxellaceae</taxon>
        <taxon>Acinetobacter</taxon>
    </lineage>
</organism>
<dbReference type="Proteomes" id="UP000293483">
    <property type="component" value="Unassembled WGS sequence"/>
</dbReference>
<evidence type="ECO:0000313" key="1">
    <source>
        <dbReference type="EMBL" id="RZG66193.1"/>
    </source>
</evidence>
<dbReference type="EMBL" id="SGSU01000012">
    <property type="protein sequence ID" value="RZG66193.1"/>
    <property type="molecule type" value="Genomic_DNA"/>
</dbReference>